<dbReference type="AlphaFoldDB" id="A0A3R7MQM7"/>
<organism evidence="1 2">
    <name type="scientific">Trypanosoma conorhini</name>
    <dbReference type="NCBI Taxonomy" id="83891"/>
    <lineage>
        <taxon>Eukaryota</taxon>
        <taxon>Discoba</taxon>
        <taxon>Euglenozoa</taxon>
        <taxon>Kinetoplastea</taxon>
        <taxon>Metakinetoplastina</taxon>
        <taxon>Trypanosomatida</taxon>
        <taxon>Trypanosomatidae</taxon>
        <taxon>Trypanosoma</taxon>
    </lineage>
</organism>
<comment type="caution">
    <text evidence="1">The sequence shown here is derived from an EMBL/GenBank/DDBJ whole genome shotgun (WGS) entry which is preliminary data.</text>
</comment>
<dbReference type="EMBL" id="MKKU01000214">
    <property type="protein sequence ID" value="RNF19091.1"/>
    <property type="molecule type" value="Genomic_DNA"/>
</dbReference>
<reference evidence="1 2" key="1">
    <citation type="journal article" date="2018" name="BMC Genomics">
        <title>Genomic comparison of Trypanosoma conorhini and Trypanosoma rangeli to Trypanosoma cruzi strains of high and low virulence.</title>
        <authorList>
            <person name="Bradwell K.R."/>
            <person name="Koparde V.N."/>
            <person name="Matveyev A.V."/>
            <person name="Serrano M.G."/>
            <person name="Alves J.M."/>
            <person name="Parikh H."/>
            <person name="Huang B."/>
            <person name="Lee V."/>
            <person name="Espinosa-Alvarez O."/>
            <person name="Ortiz P.A."/>
            <person name="Costa-Martins A.G."/>
            <person name="Teixeira M.M."/>
            <person name="Buck G.A."/>
        </authorList>
    </citation>
    <scope>NUCLEOTIDE SEQUENCE [LARGE SCALE GENOMIC DNA]</scope>
    <source>
        <strain evidence="1 2">025E</strain>
    </source>
</reference>
<dbReference type="Proteomes" id="UP000284403">
    <property type="component" value="Unassembled WGS sequence"/>
</dbReference>
<proteinExistence type="predicted"/>
<keyword evidence="2" id="KW-1185">Reference proteome</keyword>
<dbReference type="GeneID" id="40317892"/>
<dbReference type="RefSeq" id="XP_029228716.1">
    <property type="nucleotide sequence ID" value="XM_029371193.1"/>
</dbReference>
<protein>
    <submittedName>
        <fullName evidence="1">Uncharacterized protein</fullName>
    </submittedName>
</protein>
<evidence type="ECO:0000313" key="1">
    <source>
        <dbReference type="EMBL" id="RNF19091.1"/>
    </source>
</evidence>
<sequence length="166" mass="17561">MAIELPPLWLLSGVKRRVLCASVFPFPRSCTNAETVGGSSFAAVDESAAIAAAVSPPCAGTLVTNGDRGCGCGCGCGCGVCRCDIPSCKEEEEEKEGGAANGAEREKRCLPCRPLGRRQVDVLGAQKVLASGVFDGPCCSFIRRRGEVARKQVDKRRRGERRNTAQ</sequence>
<evidence type="ECO:0000313" key="2">
    <source>
        <dbReference type="Proteomes" id="UP000284403"/>
    </source>
</evidence>
<name>A0A3R7MQM7_9TRYP</name>
<gene>
    <name evidence="1" type="ORF">Tco025E_04281</name>
</gene>
<accession>A0A3R7MQM7</accession>